<dbReference type="NCBIfam" id="TIGR03701">
    <property type="entry name" value="mena_SCO4490"/>
    <property type="match status" value="1"/>
</dbReference>
<dbReference type="InterPro" id="IPR049383">
    <property type="entry name" value="UbiD-like_N"/>
</dbReference>
<dbReference type="EMBL" id="AP025592">
    <property type="protein sequence ID" value="BDG10121.1"/>
    <property type="molecule type" value="Genomic_DNA"/>
</dbReference>
<gene>
    <name evidence="5" type="ORF">AMPC_32340</name>
</gene>
<name>A0ABN6NA71_9BACT</name>
<dbReference type="NCBIfam" id="TIGR00148">
    <property type="entry name" value="UbiD family decarboxylase"/>
    <property type="match status" value="1"/>
</dbReference>
<comment type="similarity">
    <text evidence="1">Belongs to the UbiD family.</text>
</comment>
<feature type="domain" description="3-octaprenyl-4-hydroxybenzoate carboxy-lyase-like C-terminal" evidence="4">
    <location>
        <begin position="322"/>
        <end position="444"/>
    </location>
</feature>
<dbReference type="InterPro" id="IPR002830">
    <property type="entry name" value="UbiD"/>
</dbReference>
<dbReference type="Pfam" id="PF01977">
    <property type="entry name" value="UbiD"/>
    <property type="match status" value="1"/>
</dbReference>
<dbReference type="Gene3D" id="3.40.1670.10">
    <property type="entry name" value="UbiD C-terminal domain-like"/>
    <property type="match status" value="1"/>
</dbReference>
<dbReference type="InterPro" id="IPR022390">
    <property type="entry name" value="HBDC"/>
</dbReference>
<feature type="domain" description="3-octaprenyl-4-hydroxybenzoate carboxy-lyase-like Rift-related" evidence="2">
    <location>
        <begin position="120"/>
        <end position="316"/>
    </location>
</feature>
<proteinExistence type="inferred from homology"/>
<dbReference type="SUPFAM" id="SSF50475">
    <property type="entry name" value="FMN-binding split barrel"/>
    <property type="match status" value="1"/>
</dbReference>
<organism evidence="5 6">
    <name type="scientific">Anaeromyxobacter paludicola</name>
    <dbReference type="NCBI Taxonomy" id="2918171"/>
    <lineage>
        <taxon>Bacteria</taxon>
        <taxon>Pseudomonadati</taxon>
        <taxon>Myxococcota</taxon>
        <taxon>Myxococcia</taxon>
        <taxon>Myxococcales</taxon>
        <taxon>Cystobacterineae</taxon>
        <taxon>Anaeromyxobacteraceae</taxon>
        <taxon>Anaeromyxobacter</taxon>
    </lineage>
</organism>
<evidence type="ECO:0000313" key="6">
    <source>
        <dbReference type="Proteomes" id="UP001162734"/>
    </source>
</evidence>
<evidence type="ECO:0000256" key="1">
    <source>
        <dbReference type="ARBA" id="ARBA00010021"/>
    </source>
</evidence>
<dbReference type="RefSeq" id="WP_248342515.1">
    <property type="nucleotide sequence ID" value="NZ_AP025592.1"/>
</dbReference>
<accession>A0ABN6NA71</accession>
<dbReference type="PANTHER" id="PTHR30108">
    <property type="entry name" value="3-OCTAPRENYL-4-HYDROXYBENZOATE CARBOXY-LYASE-RELATED"/>
    <property type="match status" value="1"/>
</dbReference>
<evidence type="ECO:0000313" key="5">
    <source>
        <dbReference type="EMBL" id="BDG10121.1"/>
    </source>
</evidence>
<dbReference type="Proteomes" id="UP001162734">
    <property type="component" value="Chromosome"/>
</dbReference>
<dbReference type="InterPro" id="IPR048304">
    <property type="entry name" value="UbiD_Rift_dom"/>
</dbReference>
<protein>
    <submittedName>
        <fullName evidence="5">Menaquinone biosynthesis decarboxylase</fullName>
    </submittedName>
</protein>
<reference evidence="6" key="1">
    <citation type="journal article" date="2022" name="Int. J. Syst. Evol. Microbiol.">
        <title>Anaeromyxobacter oryzae sp. nov., Anaeromyxobacter diazotrophicus sp. nov. and Anaeromyxobacter paludicola sp. nov., isolated from paddy soils.</title>
        <authorList>
            <person name="Itoh H."/>
            <person name="Xu Z."/>
            <person name="Mise K."/>
            <person name="Masuda Y."/>
            <person name="Ushijima N."/>
            <person name="Hayakawa C."/>
            <person name="Shiratori Y."/>
            <person name="Senoo K."/>
        </authorList>
    </citation>
    <scope>NUCLEOTIDE SEQUENCE [LARGE SCALE GENOMIC DNA]</scope>
    <source>
        <strain evidence="6">Red630</strain>
    </source>
</reference>
<keyword evidence="6" id="KW-1185">Reference proteome</keyword>
<dbReference type="SUPFAM" id="SSF143968">
    <property type="entry name" value="UbiD C-terminal domain-like"/>
    <property type="match status" value="1"/>
</dbReference>
<sequence>MAYRSLSEFLARLEGAGELVRVKEPVDPVLEMAALADRAAKQGGPALLFEKPTRGALPVAMNLFGTRRRTSWAFSCDDFEERAEELRALLKTAPPQGLWEKLKLLPKLGRLATLTPKHHADGPCQEIVEREPDLGALPVLTTWPHDGGPFITLPQVVTRDPETGLRNVGMYRLQVLGPRRLAMHWQLHKTATAHYRAYKARGERMPVAIALGGDPTLTYAASAPLPPGVDEYLFAGFLRGEGVPLAKCVTVPLEVPAEADLVIEGFVDTSAPLVREGPFGDHTGYYSLADDYPALDVTCITRRRDAVYPATVVGPPPVEDVWLGKATERLFLPMLQMVFPEVVDMAFPPEGVFHNLCFISMRKEYPGHAKKLMHGMWGSGQMANTKTLVVFDDDVDVQDTPQAAWRAFANVDVKRDLVVVDGPVDALDHASPHFAFGSKIGIDATRKWVEEGGREWPEPCVHPPEVVARMDALYDRLVPGAAPLRRMKLAVPPAASWTPKKGSIL</sequence>
<dbReference type="Pfam" id="PF20696">
    <property type="entry name" value="UbiD_C"/>
    <property type="match status" value="1"/>
</dbReference>
<evidence type="ECO:0000259" key="2">
    <source>
        <dbReference type="Pfam" id="PF01977"/>
    </source>
</evidence>
<evidence type="ECO:0000259" key="3">
    <source>
        <dbReference type="Pfam" id="PF20695"/>
    </source>
</evidence>
<evidence type="ECO:0000259" key="4">
    <source>
        <dbReference type="Pfam" id="PF20696"/>
    </source>
</evidence>
<feature type="domain" description="3-octaprenyl-4-hydroxybenzoate carboxy-lyase-like N-terminal" evidence="3">
    <location>
        <begin position="10"/>
        <end position="81"/>
    </location>
</feature>
<dbReference type="Pfam" id="PF20695">
    <property type="entry name" value="UbiD_N"/>
    <property type="match status" value="1"/>
</dbReference>
<dbReference type="PANTHER" id="PTHR30108:SF17">
    <property type="entry name" value="FERULIC ACID DECARBOXYLASE 1"/>
    <property type="match status" value="1"/>
</dbReference>
<dbReference type="InterPro" id="IPR049381">
    <property type="entry name" value="UbiD-like_C"/>
</dbReference>
<dbReference type="Gene3D" id="1.20.5.570">
    <property type="entry name" value="Single helix bin"/>
    <property type="match status" value="1"/>
</dbReference>